<dbReference type="VEuPathDB" id="CryptoDB:Cvel_26479"/>
<gene>
    <name evidence="2" type="ORF">Cvel_26479</name>
</gene>
<evidence type="ECO:0000256" key="1">
    <source>
        <dbReference type="SAM" id="MobiDB-lite"/>
    </source>
</evidence>
<dbReference type="EMBL" id="CDMZ01002369">
    <property type="protein sequence ID" value="CEM42058.1"/>
    <property type="molecule type" value="Genomic_DNA"/>
</dbReference>
<evidence type="ECO:0000313" key="2">
    <source>
        <dbReference type="EMBL" id="CEM42058.1"/>
    </source>
</evidence>
<protein>
    <submittedName>
        <fullName evidence="2">Uncharacterized protein</fullName>
    </submittedName>
</protein>
<feature type="compositionally biased region" description="Polar residues" evidence="1">
    <location>
        <begin position="12"/>
        <end position="21"/>
    </location>
</feature>
<accession>A0A0G4HDB1</accession>
<feature type="region of interest" description="Disordered" evidence="1">
    <location>
        <begin position="1"/>
        <end position="21"/>
    </location>
</feature>
<name>A0A0G4HDB1_9ALVE</name>
<sequence length="254" mass="27944">MPTALLEETDPQNDTTKTQALAKTSAVIPVSRQPPLPPRAPAAFDTLLDTKKFTNGADSDTVKVLYKQFVQRTAGSVQRVSFASWSLFSDDDAECLRGLFLHLLKTPTEGGGAGGILLEHLNLSGTQLTDKGAFLLVRVLSEIKSLRGLSLMNIQISVATLTALFDGVRLGGFQSLGYLDLSWCENLAKDLKDEDVEALLDIARIVTERGRRLTLDVQGWMQLLSISRKGWVALRKGQERLSEVEWIDSWEGTN</sequence>
<reference evidence="2" key="1">
    <citation type="submission" date="2014-11" db="EMBL/GenBank/DDBJ databases">
        <authorList>
            <person name="Otto D Thomas"/>
            <person name="Naeem Raeece"/>
        </authorList>
    </citation>
    <scope>NUCLEOTIDE SEQUENCE</scope>
</reference>
<dbReference type="InterPro" id="IPR032675">
    <property type="entry name" value="LRR_dom_sf"/>
</dbReference>
<dbReference type="AlphaFoldDB" id="A0A0G4HDB1"/>
<proteinExistence type="predicted"/>
<organism evidence="2">
    <name type="scientific">Chromera velia CCMP2878</name>
    <dbReference type="NCBI Taxonomy" id="1169474"/>
    <lineage>
        <taxon>Eukaryota</taxon>
        <taxon>Sar</taxon>
        <taxon>Alveolata</taxon>
        <taxon>Colpodellida</taxon>
        <taxon>Chromeraceae</taxon>
        <taxon>Chromera</taxon>
    </lineage>
</organism>
<dbReference type="Gene3D" id="3.80.10.10">
    <property type="entry name" value="Ribonuclease Inhibitor"/>
    <property type="match status" value="1"/>
</dbReference>
<dbReference type="SUPFAM" id="SSF52047">
    <property type="entry name" value="RNI-like"/>
    <property type="match status" value="1"/>
</dbReference>
<dbReference type="PhylomeDB" id="A0A0G4HDB1"/>